<dbReference type="Pfam" id="PF20169">
    <property type="entry name" value="DUF6537"/>
    <property type="match status" value="1"/>
</dbReference>
<dbReference type="InterPro" id="IPR019752">
    <property type="entry name" value="Pyrv/ketoisovalerate_OxRed_cat"/>
</dbReference>
<dbReference type="Pfam" id="PF02775">
    <property type="entry name" value="TPP_enzyme_C"/>
    <property type="match status" value="1"/>
</dbReference>
<dbReference type="GO" id="GO:0045333">
    <property type="term" value="P:cellular respiration"/>
    <property type="evidence" value="ECO:0007669"/>
    <property type="project" value="UniProtKB-ARBA"/>
</dbReference>
<evidence type="ECO:0000256" key="5">
    <source>
        <dbReference type="ARBA" id="ARBA00023004"/>
    </source>
</evidence>
<evidence type="ECO:0000313" key="11">
    <source>
        <dbReference type="Proteomes" id="UP000199415"/>
    </source>
</evidence>
<dbReference type="InterPro" id="IPR029061">
    <property type="entry name" value="THDP-binding"/>
</dbReference>
<dbReference type="AlphaFoldDB" id="A0A1G7QH12"/>
<evidence type="ECO:0000259" key="8">
    <source>
        <dbReference type="Pfam" id="PF02775"/>
    </source>
</evidence>
<dbReference type="GO" id="GO:0016625">
    <property type="term" value="F:oxidoreductase activity, acting on the aldehyde or oxo group of donors, iron-sulfur protein as acceptor"/>
    <property type="evidence" value="ECO:0007669"/>
    <property type="project" value="UniProtKB-ARBA"/>
</dbReference>
<dbReference type="GO" id="GO:0051539">
    <property type="term" value="F:4 iron, 4 sulfur cluster binding"/>
    <property type="evidence" value="ECO:0007669"/>
    <property type="project" value="UniProtKB-KW"/>
</dbReference>
<sequence>MALAEVSLKDKYRQERGTIYISGIQALVRLPMMQRQRDKAAGLDTAGYISGYRGSPLDGLDKQIWGAKPFLDKSDIHFHPGINEDLAATAVWGTQQGDIFKDFDKDGVFAMWYGKGPGVDRSGDVFRHGNMAGTAKNGGVLLLAGDDHTASSSTTAHQCEHAFMDAMIPVLNPAGVQEFLDLGLYGWALSRYSGCWVGFKTTAETAQTAAAVSIDPERIQIAEPTDFEMPPGGLNIRWPDPPLQQEERLHRYKLYAALAFARANKLDKRVIDNPHKRKLGIITAGKGYLDLRQALDDLGIDEDLAAEIGLSVYKVAMSWPLEREGIRAFAEGLDELVIVEEKRAFIENQVREQLYNWREDVRPRVVGKFDEHGQWLLPSFGELTPAKIARALAPRIERFYDSPRIRERLAFLDEKEKALTSEPSPLTRLPYYCSGCPHNTSTVVPDGSRAMAGIGCHYMVQWMDRNTATFTQMGGEGVPWIGQAPFSTTEHVFVNLGDGTYYHSGILAIRACIAQQVNITFKILFNDAVAMTGGQQVDGPLDPMMISRQLAAEGVRVMRVVTDEPEKYPLNAGFADGVSVHHRDELDTIQRELRETPGVTALIYDQTCAAEKRRRRKRGTYPDPAKRVFINDLVCEGCGDCSAKSNCVSVVPYETEYGTKRAIDQSSCNKDFSCLKGFCPSFVTVEGGQLRQGPQGSAEALAHDWGELPEPNVPELASDTHNIVVTGVGGTGVVTVGQILGMAAHIEGKGCTVFDMTGLAQKGGAVTSHVRLGRTRGHIHSSKISAGTADLLLGADLVVAAGFDALAKTMAGRTHAVINTHETITGDFTQNPDYTFPGEELRERIREAVGRERAEMVEATELATGLLGDSIAANLFMVGYAWQRGLIPLSEAALMQAVETNGAAVDFNKQAFLWGRRAAHDLASVQKAAEPAAGEEAVGSEHLSETLDEAIERRVTFLTDYQNAAYGERYRALVQKARDAERQAAPEREELSWAVAKSYFKLLAIKDEYEVARLFTTGEFEAKLKRQFEGDYKLKFHLAPPIMNPADPNTGEPRKKTFGPWMFPVFKVLARLRVLRGTKLDPFAYLAERKRERELIAEFEALMDEVLAGLTRDTHATAVALAELPQQVRGYGHIKMANLERAKAEEARLLDQFRSPAPMPQAAE</sequence>
<dbReference type="InterPro" id="IPR009014">
    <property type="entry name" value="Transketo_C/PFOR_II"/>
</dbReference>
<evidence type="ECO:0000256" key="3">
    <source>
        <dbReference type="ARBA" id="ARBA00022982"/>
    </source>
</evidence>
<evidence type="ECO:0000259" key="7">
    <source>
        <dbReference type="Pfam" id="PF01558"/>
    </source>
</evidence>
<reference evidence="10 11" key="1">
    <citation type="submission" date="2016-10" db="EMBL/GenBank/DDBJ databases">
        <authorList>
            <person name="de Groot N.N."/>
        </authorList>
    </citation>
    <scope>NUCLEOTIDE SEQUENCE [LARGE SCALE GENOMIC DNA]</scope>
    <source>
        <strain evidence="10 11">DSM 25584</strain>
    </source>
</reference>
<dbReference type="PANTHER" id="PTHR48084:SF3">
    <property type="entry name" value="SUBUNIT OF PYRUVATE:FLAVODOXIN OXIDOREDUCTASE"/>
    <property type="match status" value="1"/>
</dbReference>
<proteinExistence type="predicted"/>
<protein>
    <submittedName>
        <fullName evidence="10">Indolepyruvate ferredoxin oxidoreductase</fullName>
    </submittedName>
</protein>
<keyword evidence="2" id="KW-0004">4Fe-4S</keyword>
<feature type="domain" description="Thiamine pyrophosphate enzyme TPP-binding" evidence="8">
    <location>
        <begin position="453"/>
        <end position="598"/>
    </location>
</feature>
<evidence type="ECO:0000256" key="4">
    <source>
        <dbReference type="ARBA" id="ARBA00023002"/>
    </source>
</evidence>
<dbReference type="Pfam" id="PF01558">
    <property type="entry name" value="POR"/>
    <property type="match status" value="1"/>
</dbReference>
<dbReference type="SUPFAM" id="SSF53323">
    <property type="entry name" value="Pyruvate-ferredoxin oxidoreductase, PFOR, domain III"/>
    <property type="match status" value="1"/>
</dbReference>
<dbReference type="NCBIfam" id="NF009588">
    <property type="entry name" value="PRK13029.1"/>
    <property type="match status" value="1"/>
</dbReference>
<dbReference type="EMBL" id="FNCE01000004">
    <property type="protein sequence ID" value="SDF97823.1"/>
    <property type="molecule type" value="Genomic_DNA"/>
</dbReference>
<keyword evidence="3" id="KW-0249">Electron transport</keyword>
<evidence type="ECO:0000256" key="6">
    <source>
        <dbReference type="ARBA" id="ARBA00023014"/>
    </source>
</evidence>
<evidence type="ECO:0000313" key="10">
    <source>
        <dbReference type="EMBL" id="SDF97823.1"/>
    </source>
</evidence>
<dbReference type="InterPro" id="IPR002869">
    <property type="entry name" value="Pyrv_flavodox_OxRed_cen"/>
</dbReference>
<feature type="domain" description="DUF6537" evidence="9">
    <location>
        <begin position="947"/>
        <end position="1145"/>
    </location>
</feature>
<evidence type="ECO:0000256" key="2">
    <source>
        <dbReference type="ARBA" id="ARBA00022485"/>
    </source>
</evidence>
<organism evidence="10 11">
    <name type="scientific">Limimonas halophila</name>
    <dbReference type="NCBI Taxonomy" id="1082479"/>
    <lineage>
        <taxon>Bacteria</taxon>
        <taxon>Pseudomonadati</taxon>
        <taxon>Pseudomonadota</taxon>
        <taxon>Alphaproteobacteria</taxon>
        <taxon>Rhodospirillales</taxon>
        <taxon>Rhodovibrionaceae</taxon>
        <taxon>Limimonas</taxon>
    </lineage>
</organism>
<gene>
    <name evidence="10" type="ORF">SAMN05216241_1048</name>
</gene>
<keyword evidence="10" id="KW-0670">Pyruvate</keyword>
<dbReference type="SUPFAM" id="SSF52518">
    <property type="entry name" value="Thiamin diphosphate-binding fold (THDP-binding)"/>
    <property type="match status" value="2"/>
</dbReference>
<dbReference type="GO" id="GO:0030976">
    <property type="term" value="F:thiamine pyrophosphate binding"/>
    <property type="evidence" value="ECO:0007669"/>
    <property type="project" value="InterPro"/>
</dbReference>
<dbReference type="STRING" id="1082479.SAMN05216241_1048"/>
<dbReference type="InterPro" id="IPR046667">
    <property type="entry name" value="DUF6537"/>
</dbReference>
<keyword evidence="5" id="KW-0408">Iron</keyword>
<accession>A0A1G7QH12</accession>
<feature type="domain" description="Pyruvate/ketoisovalerate oxidoreductase catalytic" evidence="7">
    <location>
        <begin position="729"/>
        <end position="915"/>
    </location>
</feature>
<dbReference type="InterPro" id="IPR051457">
    <property type="entry name" value="2-oxoacid:Fd_oxidoreductase"/>
</dbReference>
<dbReference type="PANTHER" id="PTHR48084">
    <property type="entry name" value="2-OXOGLUTARATE OXIDOREDUCTASE SUBUNIT KORB-RELATED"/>
    <property type="match status" value="1"/>
</dbReference>
<evidence type="ECO:0000259" key="9">
    <source>
        <dbReference type="Pfam" id="PF20169"/>
    </source>
</evidence>
<dbReference type="GO" id="GO:0044281">
    <property type="term" value="P:small molecule metabolic process"/>
    <property type="evidence" value="ECO:0007669"/>
    <property type="project" value="UniProtKB-ARBA"/>
</dbReference>
<dbReference type="Gene3D" id="3.40.50.970">
    <property type="match status" value="1"/>
</dbReference>
<keyword evidence="2" id="KW-0479">Metal-binding</keyword>
<dbReference type="InterPro" id="IPR011766">
    <property type="entry name" value="TPP_enzyme_TPP-bd"/>
</dbReference>
<keyword evidence="4" id="KW-0560">Oxidoreductase</keyword>
<dbReference type="Proteomes" id="UP000199415">
    <property type="component" value="Unassembled WGS sequence"/>
</dbReference>
<dbReference type="NCBIfam" id="NF009589">
    <property type="entry name" value="PRK13030.1"/>
    <property type="match status" value="1"/>
</dbReference>
<evidence type="ECO:0000256" key="1">
    <source>
        <dbReference type="ARBA" id="ARBA00022448"/>
    </source>
</evidence>
<keyword evidence="1" id="KW-0813">Transport</keyword>
<dbReference type="CDD" id="cd07034">
    <property type="entry name" value="TPP_PYR_PFOR_IOR-alpha_like"/>
    <property type="match status" value="1"/>
</dbReference>
<name>A0A1G7QH12_9PROT</name>
<keyword evidence="6" id="KW-0411">Iron-sulfur</keyword>
<dbReference type="Gene3D" id="3.40.920.10">
    <property type="entry name" value="Pyruvate-ferredoxin oxidoreductase, PFOR, domain III"/>
    <property type="match status" value="1"/>
</dbReference>
<dbReference type="InterPro" id="IPR002880">
    <property type="entry name" value="Pyrv_Fd/Flavodoxin_OxRdtase_N"/>
</dbReference>
<dbReference type="SUPFAM" id="SSF52922">
    <property type="entry name" value="TK C-terminal domain-like"/>
    <property type="match status" value="1"/>
</dbReference>
<keyword evidence="11" id="KW-1185">Reference proteome</keyword>